<dbReference type="InterPro" id="IPR015590">
    <property type="entry name" value="Aldehyde_DH_dom"/>
</dbReference>
<proteinExistence type="inferred from homology"/>
<dbReference type="PANTHER" id="PTHR43720:SF2">
    <property type="entry name" value="2-AMINOMUCONIC SEMIALDEHYDE DEHYDROGENASE"/>
    <property type="match status" value="1"/>
</dbReference>
<dbReference type="SUPFAM" id="SSF53720">
    <property type="entry name" value="ALDH-like"/>
    <property type="match status" value="1"/>
</dbReference>
<dbReference type="InterPro" id="IPR016162">
    <property type="entry name" value="Ald_DH_N"/>
</dbReference>
<evidence type="ECO:0000313" key="4">
    <source>
        <dbReference type="EMBL" id="OTF73157.1"/>
    </source>
</evidence>
<feature type="non-terminal residue" evidence="4">
    <location>
        <position position="132"/>
    </location>
</feature>
<comment type="similarity">
    <text evidence="1">Belongs to the aldehyde dehydrogenase family.</text>
</comment>
<dbReference type="PANTHER" id="PTHR43720">
    <property type="entry name" value="2-AMINOMUCONIC SEMIALDEHYDE DEHYDROGENASE"/>
    <property type="match status" value="1"/>
</dbReference>
<dbReference type="AlphaFoldDB" id="A0A1Y3AYV6"/>
<keyword evidence="2" id="KW-0520">NAD</keyword>
<feature type="non-terminal residue" evidence="4">
    <location>
        <position position="1"/>
    </location>
</feature>
<dbReference type="InterPro" id="IPR016161">
    <property type="entry name" value="Ald_DH/histidinol_DH"/>
</dbReference>
<sequence>FANYLSYQSDQSIVDHEAGIINYITRHPVGVVGIITPWNLPLYLLTFKLAPAIAFGNTVVAKPSELTSVTAFRLCEILNEAGLPKGVINMVFGYGNKVGEAIVKHPSIKLISFTGSTITGQRIAQQAAPLFK</sequence>
<dbReference type="OrthoDB" id="310895at2759"/>
<dbReference type="EMBL" id="MUJZ01052905">
    <property type="protein sequence ID" value="OTF73157.1"/>
    <property type="molecule type" value="Genomic_DNA"/>
</dbReference>
<reference evidence="4 5" key="1">
    <citation type="submission" date="2017-03" db="EMBL/GenBank/DDBJ databases">
        <title>Genome Survey of Euroglyphus maynei.</title>
        <authorList>
            <person name="Arlian L.G."/>
            <person name="Morgan M.S."/>
            <person name="Rider S.D."/>
        </authorList>
    </citation>
    <scope>NUCLEOTIDE SEQUENCE [LARGE SCALE GENOMIC DNA]</scope>
    <source>
        <strain evidence="4">Arlian Lab</strain>
        <tissue evidence="4">Whole body</tissue>
    </source>
</reference>
<accession>A0A1Y3AYV6</accession>
<evidence type="ECO:0000259" key="3">
    <source>
        <dbReference type="Pfam" id="PF00171"/>
    </source>
</evidence>
<dbReference type="Proteomes" id="UP000194236">
    <property type="component" value="Unassembled WGS sequence"/>
</dbReference>
<organism evidence="4 5">
    <name type="scientific">Euroglyphus maynei</name>
    <name type="common">Mayne's house dust mite</name>
    <dbReference type="NCBI Taxonomy" id="6958"/>
    <lineage>
        <taxon>Eukaryota</taxon>
        <taxon>Metazoa</taxon>
        <taxon>Ecdysozoa</taxon>
        <taxon>Arthropoda</taxon>
        <taxon>Chelicerata</taxon>
        <taxon>Arachnida</taxon>
        <taxon>Acari</taxon>
        <taxon>Acariformes</taxon>
        <taxon>Sarcoptiformes</taxon>
        <taxon>Astigmata</taxon>
        <taxon>Psoroptidia</taxon>
        <taxon>Analgoidea</taxon>
        <taxon>Pyroglyphidae</taxon>
        <taxon>Pyroglyphinae</taxon>
        <taxon>Euroglyphus</taxon>
    </lineage>
</organism>
<dbReference type="GO" id="GO:0016620">
    <property type="term" value="F:oxidoreductase activity, acting on the aldehyde or oxo group of donors, NAD or NADP as acceptor"/>
    <property type="evidence" value="ECO:0007669"/>
    <property type="project" value="TreeGrafter"/>
</dbReference>
<feature type="domain" description="Aldehyde dehydrogenase" evidence="3">
    <location>
        <begin position="10"/>
        <end position="130"/>
    </location>
</feature>
<keyword evidence="5" id="KW-1185">Reference proteome</keyword>
<dbReference type="Gene3D" id="3.40.605.10">
    <property type="entry name" value="Aldehyde Dehydrogenase, Chain A, domain 1"/>
    <property type="match status" value="1"/>
</dbReference>
<evidence type="ECO:0000256" key="2">
    <source>
        <dbReference type="ARBA" id="ARBA00023027"/>
    </source>
</evidence>
<dbReference type="Pfam" id="PF00171">
    <property type="entry name" value="Aldedh"/>
    <property type="match status" value="1"/>
</dbReference>
<gene>
    <name evidence="4" type="ORF">BLA29_013881</name>
</gene>
<name>A0A1Y3AYV6_EURMA</name>
<protein>
    <recommendedName>
        <fullName evidence="3">Aldehyde dehydrogenase domain-containing protein</fullName>
    </recommendedName>
</protein>
<evidence type="ECO:0000256" key="1">
    <source>
        <dbReference type="ARBA" id="ARBA00009986"/>
    </source>
</evidence>
<comment type="caution">
    <text evidence="4">The sequence shown here is derived from an EMBL/GenBank/DDBJ whole genome shotgun (WGS) entry which is preliminary data.</text>
</comment>
<evidence type="ECO:0000313" key="5">
    <source>
        <dbReference type="Proteomes" id="UP000194236"/>
    </source>
</evidence>